<dbReference type="InterPro" id="IPR028322">
    <property type="entry name" value="PNRC-like_rgn"/>
</dbReference>
<evidence type="ECO:0000256" key="1">
    <source>
        <dbReference type="SAM" id="MobiDB-lite"/>
    </source>
</evidence>
<feature type="compositionally biased region" description="Low complexity" evidence="1">
    <location>
        <begin position="103"/>
        <end position="139"/>
    </location>
</feature>
<feature type="compositionally biased region" description="Polar residues" evidence="1">
    <location>
        <begin position="53"/>
        <end position="77"/>
    </location>
</feature>
<reference evidence="2" key="2">
    <citation type="submission" date="2023-05" db="EMBL/GenBank/DDBJ databases">
        <authorList>
            <consortium name="Lawrence Berkeley National Laboratory"/>
            <person name="Steindorff A."/>
            <person name="Hensen N."/>
            <person name="Bonometti L."/>
            <person name="Westerberg I."/>
            <person name="Brannstrom I.O."/>
            <person name="Guillou S."/>
            <person name="Cros-Aarteil S."/>
            <person name="Calhoun S."/>
            <person name="Haridas S."/>
            <person name="Kuo A."/>
            <person name="Mondo S."/>
            <person name="Pangilinan J."/>
            <person name="Riley R."/>
            <person name="Labutti K."/>
            <person name="Andreopoulos B."/>
            <person name="Lipzen A."/>
            <person name="Chen C."/>
            <person name="Yanf M."/>
            <person name="Daum C."/>
            <person name="Ng V."/>
            <person name="Clum A."/>
            <person name="Ohm R."/>
            <person name="Martin F."/>
            <person name="Silar P."/>
            <person name="Natvig D."/>
            <person name="Lalanne C."/>
            <person name="Gautier V."/>
            <person name="Ament-Velasquez S.L."/>
            <person name="Kruys A."/>
            <person name="Hutchinson M.I."/>
            <person name="Powell A.J."/>
            <person name="Barry K."/>
            <person name="Miller A.N."/>
            <person name="Grigoriev I.V."/>
            <person name="Debuchy R."/>
            <person name="Gladieux P."/>
            <person name="Thoren M.H."/>
            <person name="Johannesson H."/>
        </authorList>
    </citation>
    <scope>NUCLEOTIDE SEQUENCE</scope>
    <source>
        <strain evidence="2">CBS 990.96</strain>
    </source>
</reference>
<comment type="caution">
    <text evidence="2">The sequence shown here is derived from an EMBL/GenBank/DDBJ whole genome shotgun (WGS) entry which is preliminary data.</text>
</comment>
<evidence type="ECO:0000313" key="3">
    <source>
        <dbReference type="Proteomes" id="UP001301958"/>
    </source>
</evidence>
<dbReference type="AlphaFoldDB" id="A0AAN7GVF9"/>
<feature type="region of interest" description="Disordered" evidence="1">
    <location>
        <begin position="211"/>
        <end position="346"/>
    </location>
</feature>
<dbReference type="EMBL" id="MU865417">
    <property type="protein sequence ID" value="KAK4223715.1"/>
    <property type="molecule type" value="Genomic_DNA"/>
</dbReference>
<feature type="compositionally biased region" description="Polar residues" evidence="1">
    <location>
        <begin position="88"/>
        <end position="99"/>
    </location>
</feature>
<gene>
    <name evidence="2" type="ORF">QBC38DRAFT_424985</name>
</gene>
<feature type="compositionally biased region" description="Low complexity" evidence="1">
    <location>
        <begin position="78"/>
        <end position="87"/>
    </location>
</feature>
<feature type="region of interest" description="Disordered" evidence="1">
    <location>
        <begin position="1"/>
        <end position="186"/>
    </location>
</feature>
<feature type="compositionally biased region" description="Basic residues" evidence="1">
    <location>
        <begin position="12"/>
        <end position="25"/>
    </location>
</feature>
<name>A0AAN7GVF9_9PEZI</name>
<dbReference type="Pfam" id="PF15365">
    <property type="entry name" value="PNRC"/>
    <property type="match status" value="1"/>
</dbReference>
<protein>
    <recommendedName>
        <fullName evidence="4">Proteophosphoglycan 5</fullName>
    </recommendedName>
</protein>
<feature type="compositionally biased region" description="Polar residues" evidence="1">
    <location>
        <begin position="323"/>
        <end position="335"/>
    </location>
</feature>
<organism evidence="2 3">
    <name type="scientific">Podospora fimiseda</name>
    <dbReference type="NCBI Taxonomy" id="252190"/>
    <lineage>
        <taxon>Eukaryota</taxon>
        <taxon>Fungi</taxon>
        <taxon>Dikarya</taxon>
        <taxon>Ascomycota</taxon>
        <taxon>Pezizomycotina</taxon>
        <taxon>Sordariomycetes</taxon>
        <taxon>Sordariomycetidae</taxon>
        <taxon>Sordariales</taxon>
        <taxon>Podosporaceae</taxon>
        <taxon>Podospora</taxon>
    </lineage>
</organism>
<feature type="compositionally biased region" description="Polar residues" evidence="1">
    <location>
        <begin position="248"/>
        <end position="258"/>
    </location>
</feature>
<sequence>MLQNQFPPKNSPARRRTKRPIHSPARKTYASESDMPTDQHYPIDLSGPITPRKSASNSPVPSTQPNQNKSRSRNGNQASSTASSTTSPGPTKQGRQTPPQSAPPKTTNPSAAATAAAFAGATFHASPAPSSLPIPSFLSKGLDSPGLKDTGRGDQEPSPPATDSEAAPTPKSRIAKADIARQESPLDFFFRAQRAEIEKERRASLGNIAIAPNPAAFSPPVLHHSPSEPKTVPNGFGAARSRRPGFERSSSGISSNELDGTPGAPILPAFSTPWSERLRAARSTSKPAESAPPSPRGPQQQAQYPQVPTDASEKLKQFLAISSPPTNGQNYQTAMSPRGPPPTAGQEQWAFPARAQQTGLATAAMPMPEYNRPAEILKMEDALRQVLKIDGLSLGPSRQPNYQSS</sequence>
<dbReference type="Proteomes" id="UP001301958">
    <property type="component" value="Unassembled WGS sequence"/>
</dbReference>
<keyword evidence="3" id="KW-1185">Reference proteome</keyword>
<accession>A0AAN7GVF9</accession>
<feature type="compositionally biased region" description="Polar residues" evidence="1">
    <location>
        <begin position="297"/>
        <end position="306"/>
    </location>
</feature>
<dbReference type="GO" id="GO:0016071">
    <property type="term" value="P:mRNA metabolic process"/>
    <property type="evidence" value="ECO:0007669"/>
    <property type="project" value="UniProtKB-ARBA"/>
</dbReference>
<proteinExistence type="predicted"/>
<evidence type="ECO:0000313" key="2">
    <source>
        <dbReference type="EMBL" id="KAK4223715.1"/>
    </source>
</evidence>
<evidence type="ECO:0008006" key="4">
    <source>
        <dbReference type="Google" id="ProtNLM"/>
    </source>
</evidence>
<reference evidence="2" key="1">
    <citation type="journal article" date="2023" name="Mol. Phylogenet. Evol.">
        <title>Genome-scale phylogeny and comparative genomics of the fungal order Sordariales.</title>
        <authorList>
            <person name="Hensen N."/>
            <person name="Bonometti L."/>
            <person name="Westerberg I."/>
            <person name="Brannstrom I.O."/>
            <person name="Guillou S."/>
            <person name="Cros-Aarteil S."/>
            <person name="Calhoun S."/>
            <person name="Haridas S."/>
            <person name="Kuo A."/>
            <person name="Mondo S."/>
            <person name="Pangilinan J."/>
            <person name="Riley R."/>
            <person name="LaButti K."/>
            <person name="Andreopoulos B."/>
            <person name="Lipzen A."/>
            <person name="Chen C."/>
            <person name="Yan M."/>
            <person name="Daum C."/>
            <person name="Ng V."/>
            <person name="Clum A."/>
            <person name="Steindorff A."/>
            <person name="Ohm R.A."/>
            <person name="Martin F."/>
            <person name="Silar P."/>
            <person name="Natvig D.O."/>
            <person name="Lalanne C."/>
            <person name="Gautier V."/>
            <person name="Ament-Velasquez S.L."/>
            <person name="Kruys A."/>
            <person name="Hutchinson M.I."/>
            <person name="Powell A.J."/>
            <person name="Barry K."/>
            <person name="Miller A.N."/>
            <person name="Grigoriev I.V."/>
            <person name="Debuchy R."/>
            <person name="Gladieux P."/>
            <person name="Hiltunen Thoren M."/>
            <person name="Johannesson H."/>
        </authorList>
    </citation>
    <scope>NUCLEOTIDE SEQUENCE</scope>
    <source>
        <strain evidence="2">CBS 990.96</strain>
    </source>
</reference>